<organism evidence="3 4">
    <name type="scientific">Carpediemonas membranifera</name>
    <dbReference type="NCBI Taxonomy" id="201153"/>
    <lineage>
        <taxon>Eukaryota</taxon>
        <taxon>Metamonada</taxon>
        <taxon>Carpediemonas-like organisms</taxon>
        <taxon>Carpediemonas</taxon>
    </lineage>
</organism>
<proteinExistence type="predicted"/>
<feature type="compositionally biased region" description="Polar residues" evidence="1">
    <location>
        <begin position="461"/>
        <end position="474"/>
    </location>
</feature>
<dbReference type="PANTHER" id="PTHR24559:SF444">
    <property type="entry name" value="REVERSE TRANSCRIPTASE DOMAIN-CONTAINING PROTEIN"/>
    <property type="match status" value="1"/>
</dbReference>
<feature type="compositionally biased region" description="Polar residues" evidence="1">
    <location>
        <begin position="433"/>
        <end position="443"/>
    </location>
</feature>
<name>A0A8J6E2C0_9EUKA</name>
<dbReference type="Pfam" id="PF00078">
    <property type="entry name" value="RVT_1"/>
    <property type="match status" value="1"/>
</dbReference>
<evidence type="ECO:0000313" key="3">
    <source>
        <dbReference type="EMBL" id="KAG9397419.1"/>
    </source>
</evidence>
<dbReference type="CDD" id="cd01647">
    <property type="entry name" value="RT_LTR"/>
    <property type="match status" value="1"/>
</dbReference>
<dbReference type="InterPro" id="IPR043128">
    <property type="entry name" value="Rev_trsase/Diguanyl_cyclase"/>
</dbReference>
<dbReference type="SUPFAM" id="SSF56672">
    <property type="entry name" value="DNA/RNA polymerases"/>
    <property type="match status" value="1"/>
</dbReference>
<accession>A0A8J6E2C0</accession>
<dbReference type="Gene3D" id="3.10.10.10">
    <property type="entry name" value="HIV Type 1 Reverse Transcriptase, subunit A, domain 1"/>
    <property type="match status" value="1"/>
</dbReference>
<sequence>MSFDAFCDSGCTSTLILPSEWQPIFREAGFKTARSALKFEGFNHQPLETEASSEPIFMETPAGPTRTAARARTHLPVHFASWVDEPTLGLDALAALGMIDHSTGNAAASTDIGDPSAEPRRRRQELPPEYQKLVEKNWRLFSDQTADGDKTLPAYPIELIDGDTTLRENARQLSPPMREVAAEEIRRMLHEKVIRRARGNDTYASPIVIVRQKGKYRFCIDYRKLNAATRSMSLPTENIEAMLAATHGFSHFATLDLRRGYNQVPIREEDISKTAFTTPMGLFEATRLPFGLKNAPAFFQDAMNTIFRELIDTGKLHIYIDDFLVKAHSDKERLETLKRLLQIAAEYDLRFNLDKCDLASEEVNCVGYLISKDGIRMDPARIAAVRDMAKPTDLASLRRFLGPWPYSSRGSCPTWPPYSRHSQHLRASRRWSSETGTTLTTPRSHGRRRRSQAHAFWPPQITHNPSSSGRMPAT</sequence>
<protein>
    <recommendedName>
        <fullName evidence="2">Reverse transcriptase domain-containing protein</fullName>
    </recommendedName>
</protein>
<dbReference type="PROSITE" id="PS50878">
    <property type="entry name" value="RT_POL"/>
    <property type="match status" value="1"/>
</dbReference>
<evidence type="ECO:0000259" key="2">
    <source>
        <dbReference type="PROSITE" id="PS50878"/>
    </source>
</evidence>
<dbReference type="OrthoDB" id="420169at2759"/>
<evidence type="ECO:0000313" key="4">
    <source>
        <dbReference type="Proteomes" id="UP000717585"/>
    </source>
</evidence>
<feature type="region of interest" description="Disordered" evidence="1">
    <location>
        <begin position="104"/>
        <end position="127"/>
    </location>
</feature>
<dbReference type="InterPro" id="IPR053134">
    <property type="entry name" value="RNA-dir_DNA_polymerase"/>
</dbReference>
<dbReference type="EMBL" id="JAHDYR010000002">
    <property type="protein sequence ID" value="KAG9397419.1"/>
    <property type="molecule type" value="Genomic_DNA"/>
</dbReference>
<dbReference type="InterPro" id="IPR000477">
    <property type="entry name" value="RT_dom"/>
</dbReference>
<dbReference type="AlphaFoldDB" id="A0A8J6E2C0"/>
<gene>
    <name evidence="3" type="ORF">J8273_0914</name>
</gene>
<comment type="caution">
    <text evidence="3">The sequence shown here is derived from an EMBL/GenBank/DDBJ whole genome shotgun (WGS) entry which is preliminary data.</text>
</comment>
<feature type="region of interest" description="Disordered" evidence="1">
    <location>
        <begin position="426"/>
        <end position="474"/>
    </location>
</feature>
<dbReference type="Proteomes" id="UP000717585">
    <property type="component" value="Unassembled WGS sequence"/>
</dbReference>
<keyword evidence="4" id="KW-1185">Reference proteome</keyword>
<dbReference type="Gene3D" id="3.30.70.270">
    <property type="match status" value="1"/>
</dbReference>
<evidence type="ECO:0000256" key="1">
    <source>
        <dbReference type="SAM" id="MobiDB-lite"/>
    </source>
</evidence>
<feature type="domain" description="Reverse transcriptase" evidence="2">
    <location>
        <begin position="191"/>
        <end position="370"/>
    </location>
</feature>
<dbReference type="PANTHER" id="PTHR24559">
    <property type="entry name" value="TRANSPOSON TY3-I GAG-POL POLYPROTEIN"/>
    <property type="match status" value="1"/>
</dbReference>
<reference evidence="3" key="1">
    <citation type="submission" date="2021-05" db="EMBL/GenBank/DDBJ databases">
        <title>A free-living protist that lacks canonical eukaryotic 1 DNA replication and segregation systems.</title>
        <authorList>
            <person name="Salas-Leiva D.E."/>
            <person name="Tromer E.C."/>
            <person name="Curtis B.A."/>
            <person name="Jerlstrom-Hultqvist J."/>
            <person name="Kolisko M."/>
            <person name="Yi Z."/>
            <person name="Salas-Leiva J.S."/>
            <person name="Gallot-Lavallee L."/>
            <person name="Kops G.J.P.L."/>
            <person name="Archibald J.M."/>
            <person name="Simpson A.G.B."/>
            <person name="Roger A.J."/>
        </authorList>
    </citation>
    <scope>NUCLEOTIDE SEQUENCE</scope>
    <source>
        <strain evidence="3">BICM</strain>
    </source>
</reference>
<dbReference type="InterPro" id="IPR043502">
    <property type="entry name" value="DNA/RNA_pol_sf"/>
</dbReference>